<keyword evidence="2" id="KW-1185">Reference proteome</keyword>
<dbReference type="AlphaFoldDB" id="A0A8J5CWI9"/>
<sequence length="163" mass="17361">MEKARWLPLILPRPGRVTCSSCSRYPVTVSPSPPGEIAAGSLRGVIESADPGHAPRSPSTSGVFAGVSAFLRTHSLERVRKSCDVEYGLGFRGSLPGPLRRGRSLCCPVTSLRRGWVWTAGLTLDVSRLILVSILVVSFLSVSCSFAPRVGRGFLPVSKVAVS</sequence>
<comment type="caution">
    <text evidence="1">The sequence shown here is derived from an EMBL/GenBank/DDBJ whole genome shotgun (WGS) entry which is preliminary data.</text>
</comment>
<proteinExistence type="predicted"/>
<protein>
    <submittedName>
        <fullName evidence="1">Uncharacterized protein</fullName>
    </submittedName>
</protein>
<gene>
    <name evidence="1" type="ORF">GWK47_042771</name>
</gene>
<dbReference type="Proteomes" id="UP000770661">
    <property type="component" value="Unassembled WGS sequence"/>
</dbReference>
<name>A0A8J5CWI9_CHIOP</name>
<reference evidence="1" key="1">
    <citation type="submission" date="2020-07" db="EMBL/GenBank/DDBJ databases">
        <title>The High-quality genome of the commercially important snow crab, Chionoecetes opilio.</title>
        <authorList>
            <person name="Jeong J.-H."/>
            <person name="Ryu S."/>
        </authorList>
    </citation>
    <scope>NUCLEOTIDE SEQUENCE</scope>
    <source>
        <strain evidence="1">MADBK_172401_WGS</strain>
        <tissue evidence="1">Digestive gland</tissue>
    </source>
</reference>
<evidence type="ECO:0000313" key="2">
    <source>
        <dbReference type="Proteomes" id="UP000770661"/>
    </source>
</evidence>
<organism evidence="1 2">
    <name type="scientific">Chionoecetes opilio</name>
    <name type="common">Atlantic snow crab</name>
    <name type="synonym">Cancer opilio</name>
    <dbReference type="NCBI Taxonomy" id="41210"/>
    <lineage>
        <taxon>Eukaryota</taxon>
        <taxon>Metazoa</taxon>
        <taxon>Ecdysozoa</taxon>
        <taxon>Arthropoda</taxon>
        <taxon>Crustacea</taxon>
        <taxon>Multicrustacea</taxon>
        <taxon>Malacostraca</taxon>
        <taxon>Eumalacostraca</taxon>
        <taxon>Eucarida</taxon>
        <taxon>Decapoda</taxon>
        <taxon>Pleocyemata</taxon>
        <taxon>Brachyura</taxon>
        <taxon>Eubrachyura</taxon>
        <taxon>Majoidea</taxon>
        <taxon>Majidae</taxon>
        <taxon>Chionoecetes</taxon>
    </lineage>
</organism>
<dbReference type="EMBL" id="JACEEZ010008311">
    <property type="protein sequence ID" value="KAG0723421.1"/>
    <property type="molecule type" value="Genomic_DNA"/>
</dbReference>
<evidence type="ECO:0000313" key="1">
    <source>
        <dbReference type="EMBL" id="KAG0723421.1"/>
    </source>
</evidence>
<accession>A0A8J5CWI9</accession>